<proteinExistence type="predicted"/>
<organism evidence="2 3">
    <name type="scientific">Anisodus tanguticus</name>
    <dbReference type="NCBI Taxonomy" id="243964"/>
    <lineage>
        <taxon>Eukaryota</taxon>
        <taxon>Viridiplantae</taxon>
        <taxon>Streptophyta</taxon>
        <taxon>Embryophyta</taxon>
        <taxon>Tracheophyta</taxon>
        <taxon>Spermatophyta</taxon>
        <taxon>Magnoliopsida</taxon>
        <taxon>eudicotyledons</taxon>
        <taxon>Gunneridae</taxon>
        <taxon>Pentapetalae</taxon>
        <taxon>asterids</taxon>
        <taxon>lamiids</taxon>
        <taxon>Solanales</taxon>
        <taxon>Solanaceae</taxon>
        <taxon>Solanoideae</taxon>
        <taxon>Hyoscyameae</taxon>
        <taxon>Anisodus</taxon>
    </lineage>
</organism>
<evidence type="ECO:0000313" key="2">
    <source>
        <dbReference type="EMBL" id="KAK4348291.1"/>
    </source>
</evidence>
<sequence length="1130" mass="128493">MIIGFWNIRGLHGSSKQKEISSLVHGENIDLFCVLESKLSPQSLNNFWASKFRNWVVLDNFCTHSAGRIFVIFNPAKIKLHLLDVSPQTIHCNAACSTTSKSFRITFAYGYHSIVARRALWDSFQNYGADPQVPWLVMGDFNTIMNSDERCNMAPITSYDTKDFVNCCNDLGLTDMNSSGCHYTFSCAGKFSKLDRALINGPWLQSGWHSHANFRPPGTFSDHSLCLISIFDHNERSNRPFKFFNMWSQHPSFGSIVTKAWQQNVLGTAQFSFCRKQQRLKHPLKQLNLKEYSHISARVKRAKNELEIAQIDAMNNPQDSQKLLRVENLRHNSVLLCEAEICFLRQLAKCEHLKNSDRCTKFFHGMVKRNSKRNHIAAITKQDGSLTTSNDQVVTEFLEYYEGLLGTRDPCQPIDMGIIHSGNRLTPEQGEELTRSATDSEIKAAVFDIGDDKAPGPDGFSAGFYKKSWDIIGGDFCDAVKEFFSSGQLLKQINHTIIALVPKSTHSPMVTDFRPISCCNILYKVITKILAARVETVLDSIIDNAQSAFIQGRRMSDNIHLVQELLKGYNHKRVSNRCILKVDLRKAFDSVSWEFLTAILIGLNFPEHFVAQIMECVSTPSFSVAINGSIHGHFKGKKGLRQGDPLSPYLFVLCLEYLSRLLNYRTRIAGFNYHPQCGALRITHLAFADDLMLMSRGDAPSVRILMDCLDTFRKCSGLCANSTKSSLFTAGVSNHDLNEIQDLTGFDTGSMPFRYLGIPMAADKLRMIHYEPFVAKIAAYINAWSRVTLSYAGRAELIKSVLQGVESFWLSILPVPITVSDKIVSLCRKFLWRSNHPLVSWSQCCLPKSEGGLGFRDMKAWNRALLTKCLWNIHQKNDTLWIKWISQKYLSRDTIWTWKGKSNDSPLIQRILNIRDQILTSTGTATLAENLLHKWNDPSASTLDSRCSYDFFRIRVPEVLWHRDVWNPCIIPKQAFILWLSIKKKLKTKDKLPLQGIDRTCALCNQTDESISHLFFSCSHSSYIWTGIRKWVGISRAMTSVDSALKYIRKEGRGTGWQAKAKRVALANTIYAIWNERNKTIFEGTRFDKEAVCFKIKTNIFKILFARKSSRVRQSLLCPDLGKFPRVESN</sequence>
<dbReference type="Pfam" id="PF03372">
    <property type="entry name" value="Exo_endo_phos"/>
    <property type="match status" value="1"/>
</dbReference>
<dbReference type="Proteomes" id="UP001291623">
    <property type="component" value="Unassembled WGS sequence"/>
</dbReference>
<keyword evidence="3" id="KW-1185">Reference proteome</keyword>
<evidence type="ECO:0000259" key="1">
    <source>
        <dbReference type="PROSITE" id="PS50878"/>
    </source>
</evidence>
<gene>
    <name evidence="2" type="ORF">RND71_034630</name>
</gene>
<dbReference type="AlphaFoldDB" id="A0AAE1RBQ8"/>
<evidence type="ECO:0000313" key="3">
    <source>
        <dbReference type="Proteomes" id="UP001291623"/>
    </source>
</evidence>
<dbReference type="EMBL" id="JAVYJV010000018">
    <property type="protein sequence ID" value="KAK4348291.1"/>
    <property type="molecule type" value="Genomic_DNA"/>
</dbReference>
<dbReference type="GO" id="GO:0003824">
    <property type="term" value="F:catalytic activity"/>
    <property type="evidence" value="ECO:0007669"/>
    <property type="project" value="InterPro"/>
</dbReference>
<reference evidence="2" key="1">
    <citation type="submission" date="2023-12" db="EMBL/GenBank/DDBJ databases">
        <title>Genome assembly of Anisodus tanguticus.</title>
        <authorList>
            <person name="Wang Y.-J."/>
        </authorList>
    </citation>
    <scope>NUCLEOTIDE SEQUENCE</scope>
    <source>
        <strain evidence="2">KB-2021</strain>
        <tissue evidence="2">Leaf</tissue>
    </source>
</reference>
<dbReference type="Gene3D" id="3.60.10.10">
    <property type="entry name" value="Endonuclease/exonuclease/phosphatase"/>
    <property type="match status" value="1"/>
</dbReference>
<name>A0AAE1RBQ8_9SOLA</name>
<dbReference type="CDD" id="cd01650">
    <property type="entry name" value="RT_nLTR_like"/>
    <property type="match status" value="1"/>
</dbReference>
<dbReference type="PROSITE" id="PS50878">
    <property type="entry name" value="RT_POL"/>
    <property type="match status" value="1"/>
</dbReference>
<comment type="caution">
    <text evidence="2">The sequence shown here is derived from an EMBL/GenBank/DDBJ whole genome shotgun (WGS) entry which is preliminary data.</text>
</comment>
<dbReference type="InterPro" id="IPR005135">
    <property type="entry name" value="Endo/exonuclease/phosphatase"/>
</dbReference>
<dbReference type="PANTHER" id="PTHR33116:SF80">
    <property type="entry name" value="REVERSE TRANSCRIPTASE ZINC-BINDING DOMAIN-CONTAINING PROTEIN"/>
    <property type="match status" value="1"/>
</dbReference>
<dbReference type="SUPFAM" id="SSF56219">
    <property type="entry name" value="DNase I-like"/>
    <property type="match status" value="1"/>
</dbReference>
<accession>A0AAE1RBQ8</accession>
<dbReference type="InterPro" id="IPR000477">
    <property type="entry name" value="RT_dom"/>
</dbReference>
<dbReference type="Pfam" id="PF13966">
    <property type="entry name" value="zf-RVT"/>
    <property type="match status" value="1"/>
</dbReference>
<feature type="domain" description="Reverse transcriptase" evidence="1">
    <location>
        <begin position="482"/>
        <end position="760"/>
    </location>
</feature>
<protein>
    <recommendedName>
        <fullName evidence="1">Reverse transcriptase domain-containing protein</fullName>
    </recommendedName>
</protein>
<dbReference type="InterPro" id="IPR043502">
    <property type="entry name" value="DNA/RNA_pol_sf"/>
</dbReference>
<dbReference type="InterPro" id="IPR026960">
    <property type="entry name" value="RVT-Znf"/>
</dbReference>
<dbReference type="SUPFAM" id="SSF56672">
    <property type="entry name" value="DNA/RNA polymerases"/>
    <property type="match status" value="1"/>
</dbReference>
<dbReference type="InterPro" id="IPR036691">
    <property type="entry name" value="Endo/exonu/phosph_ase_sf"/>
</dbReference>
<dbReference type="Pfam" id="PF00078">
    <property type="entry name" value="RVT_1"/>
    <property type="match status" value="1"/>
</dbReference>
<dbReference type="PANTHER" id="PTHR33116">
    <property type="entry name" value="REVERSE TRANSCRIPTASE ZINC-BINDING DOMAIN-CONTAINING PROTEIN-RELATED-RELATED"/>
    <property type="match status" value="1"/>
</dbReference>